<gene>
    <name evidence="1" type="ORF">SDC9_166090</name>
</gene>
<reference evidence="1" key="1">
    <citation type="submission" date="2019-08" db="EMBL/GenBank/DDBJ databases">
        <authorList>
            <person name="Kucharzyk K."/>
            <person name="Murdoch R.W."/>
            <person name="Higgins S."/>
            <person name="Loffler F."/>
        </authorList>
    </citation>
    <scope>NUCLEOTIDE SEQUENCE</scope>
</reference>
<sequence>MRVFIAGDSSHAPRVFGFSARLKMSTYLARPVSDLISNALQSPFLTEDQRRMTARAVYKAFSRQMGGEIKALDQLMGAEICRVIA</sequence>
<protein>
    <submittedName>
        <fullName evidence="1">Uncharacterized protein</fullName>
    </submittedName>
</protein>
<accession>A0A645FW92</accession>
<dbReference type="AlphaFoldDB" id="A0A645FW92"/>
<comment type="caution">
    <text evidence="1">The sequence shown here is derived from an EMBL/GenBank/DDBJ whole genome shotgun (WGS) entry which is preliminary data.</text>
</comment>
<name>A0A645FW92_9ZZZZ</name>
<proteinExistence type="predicted"/>
<dbReference type="EMBL" id="VSSQ01066126">
    <property type="protein sequence ID" value="MPN18727.1"/>
    <property type="molecule type" value="Genomic_DNA"/>
</dbReference>
<evidence type="ECO:0000313" key="1">
    <source>
        <dbReference type="EMBL" id="MPN18727.1"/>
    </source>
</evidence>
<organism evidence="1">
    <name type="scientific">bioreactor metagenome</name>
    <dbReference type="NCBI Taxonomy" id="1076179"/>
    <lineage>
        <taxon>unclassified sequences</taxon>
        <taxon>metagenomes</taxon>
        <taxon>ecological metagenomes</taxon>
    </lineage>
</organism>